<keyword evidence="2" id="KW-1185">Reference proteome</keyword>
<protein>
    <submittedName>
        <fullName evidence="1">Uncharacterized protein</fullName>
    </submittedName>
</protein>
<dbReference type="Proteomes" id="UP001153332">
    <property type="component" value="Unassembled WGS sequence"/>
</dbReference>
<accession>A0ACC2JPZ1</accession>
<proteinExistence type="predicted"/>
<sequence length="180" mass="21188">MTSTINTYDGHGKDDSDDDIVKRLRAMVERSDPRGSYYIEPTWRINGVSISQHMSPDRRDTARRTRLRKFEIPTRHRTYDFKQFLQGLCRSELREIIMNLCLRSLDTHKDVVEILKCMQKKKPRPLSFGGHVNNPTVGLYLYCRTQRELVDIILEIASYDETGYFKQDVRDLAMVIKEKD</sequence>
<gene>
    <name evidence="1" type="ORF">O1611_g4096</name>
</gene>
<name>A0ACC2JPZ1_9PEZI</name>
<dbReference type="EMBL" id="JAPUUL010000732">
    <property type="protein sequence ID" value="KAJ8129536.1"/>
    <property type="molecule type" value="Genomic_DNA"/>
</dbReference>
<comment type="caution">
    <text evidence="1">The sequence shown here is derived from an EMBL/GenBank/DDBJ whole genome shotgun (WGS) entry which is preliminary data.</text>
</comment>
<evidence type="ECO:0000313" key="2">
    <source>
        <dbReference type="Proteomes" id="UP001153332"/>
    </source>
</evidence>
<evidence type="ECO:0000313" key="1">
    <source>
        <dbReference type="EMBL" id="KAJ8129536.1"/>
    </source>
</evidence>
<organism evidence="1 2">
    <name type="scientific">Lasiodiplodia mahajangana</name>
    <dbReference type="NCBI Taxonomy" id="1108764"/>
    <lineage>
        <taxon>Eukaryota</taxon>
        <taxon>Fungi</taxon>
        <taxon>Dikarya</taxon>
        <taxon>Ascomycota</taxon>
        <taxon>Pezizomycotina</taxon>
        <taxon>Dothideomycetes</taxon>
        <taxon>Dothideomycetes incertae sedis</taxon>
        <taxon>Botryosphaeriales</taxon>
        <taxon>Botryosphaeriaceae</taxon>
        <taxon>Lasiodiplodia</taxon>
    </lineage>
</organism>
<reference evidence="1" key="1">
    <citation type="submission" date="2022-12" db="EMBL/GenBank/DDBJ databases">
        <title>Genome Sequence of Lasiodiplodia mahajangana.</title>
        <authorList>
            <person name="Buettner E."/>
        </authorList>
    </citation>
    <scope>NUCLEOTIDE SEQUENCE</scope>
    <source>
        <strain evidence="1">VT137</strain>
    </source>
</reference>